<sequence>MNQYKMIRTVVSKSSFKEADDHVTYFKDKTPLERLNHACFIIYSIFNSSEKNKVNRQLTTSRKNA</sequence>
<dbReference type="EMBL" id="JAPCIO010000001">
    <property type="protein sequence ID" value="MCW1146654.1"/>
    <property type="molecule type" value="Genomic_DNA"/>
</dbReference>
<evidence type="ECO:0000313" key="2">
    <source>
        <dbReference type="Proteomes" id="UP001165677"/>
    </source>
</evidence>
<dbReference type="Proteomes" id="UP001165677">
    <property type="component" value="Unassembled WGS sequence"/>
</dbReference>
<comment type="caution">
    <text evidence="1">The sequence shown here is derived from an EMBL/GenBank/DDBJ whole genome shotgun (WGS) entry which is preliminary data.</text>
</comment>
<reference evidence="1" key="1">
    <citation type="submission" date="2022-10" db="EMBL/GenBank/DDBJ databases">
        <title>Flavobacterium sp. nov., a bacterium isolated from lake sediment.</title>
        <authorList>
            <person name="Qu J.-H."/>
        </authorList>
    </citation>
    <scope>NUCLEOTIDE SEQUENCE</scope>
    <source>
        <strain evidence="1">TH16-21</strain>
    </source>
</reference>
<organism evidence="1 2">
    <name type="scientific">Flavobacterium lacisediminis</name>
    <dbReference type="NCBI Taxonomy" id="2989705"/>
    <lineage>
        <taxon>Bacteria</taxon>
        <taxon>Pseudomonadati</taxon>
        <taxon>Bacteroidota</taxon>
        <taxon>Flavobacteriia</taxon>
        <taxon>Flavobacteriales</taxon>
        <taxon>Flavobacteriaceae</taxon>
        <taxon>Flavobacterium</taxon>
    </lineage>
</organism>
<proteinExistence type="predicted"/>
<accession>A0ABT3EEW7</accession>
<name>A0ABT3EEW7_9FLAO</name>
<protein>
    <submittedName>
        <fullName evidence="1">Uncharacterized protein</fullName>
    </submittedName>
</protein>
<keyword evidence="2" id="KW-1185">Reference proteome</keyword>
<gene>
    <name evidence="1" type="ORF">OJ995_00270</name>
</gene>
<evidence type="ECO:0000313" key="1">
    <source>
        <dbReference type="EMBL" id="MCW1146654.1"/>
    </source>
</evidence>